<dbReference type="Proteomes" id="UP000318704">
    <property type="component" value="Chromosome"/>
</dbReference>
<dbReference type="EMBL" id="CP037920">
    <property type="protein sequence ID" value="QDT98210.1"/>
    <property type="molecule type" value="Genomic_DNA"/>
</dbReference>
<keyword evidence="1" id="KW-0472">Membrane</keyword>
<dbReference type="RefSeq" id="WP_144986681.1">
    <property type="nucleotide sequence ID" value="NZ_CP037920.1"/>
</dbReference>
<feature type="transmembrane region" description="Helical" evidence="1">
    <location>
        <begin position="97"/>
        <end position="123"/>
    </location>
</feature>
<evidence type="ECO:0000313" key="2">
    <source>
        <dbReference type="EMBL" id="QDT98210.1"/>
    </source>
</evidence>
<accession>A0A517VZ04</accession>
<dbReference type="KEGG" id="gaw:V144x_36960"/>
<evidence type="ECO:0000313" key="3">
    <source>
        <dbReference type="Proteomes" id="UP000318704"/>
    </source>
</evidence>
<dbReference type="AlphaFoldDB" id="A0A517VZ04"/>
<gene>
    <name evidence="2" type="ORF">V144x_36960</name>
</gene>
<proteinExistence type="predicted"/>
<protein>
    <submittedName>
        <fullName evidence="2">Uncharacterized protein</fullName>
    </submittedName>
</protein>
<reference evidence="2 3" key="1">
    <citation type="submission" date="2019-03" db="EMBL/GenBank/DDBJ databases">
        <title>Deep-cultivation of Planctomycetes and their phenomic and genomic characterization uncovers novel biology.</title>
        <authorList>
            <person name="Wiegand S."/>
            <person name="Jogler M."/>
            <person name="Boedeker C."/>
            <person name="Pinto D."/>
            <person name="Vollmers J."/>
            <person name="Rivas-Marin E."/>
            <person name="Kohn T."/>
            <person name="Peeters S.H."/>
            <person name="Heuer A."/>
            <person name="Rast P."/>
            <person name="Oberbeckmann S."/>
            <person name="Bunk B."/>
            <person name="Jeske O."/>
            <person name="Meyerdierks A."/>
            <person name="Storesund J.E."/>
            <person name="Kallscheuer N."/>
            <person name="Luecker S."/>
            <person name="Lage O.M."/>
            <person name="Pohl T."/>
            <person name="Merkel B.J."/>
            <person name="Hornburger P."/>
            <person name="Mueller R.-W."/>
            <person name="Bruemmer F."/>
            <person name="Labrenz M."/>
            <person name="Spormann A.M."/>
            <person name="Op den Camp H."/>
            <person name="Overmann J."/>
            <person name="Amann R."/>
            <person name="Jetten M.S.M."/>
            <person name="Mascher T."/>
            <person name="Medema M.H."/>
            <person name="Devos D.P."/>
            <person name="Kaster A.-K."/>
            <person name="Ovreas L."/>
            <person name="Rohde M."/>
            <person name="Galperin M.Y."/>
            <person name="Jogler C."/>
        </authorList>
    </citation>
    <scope>NUCLEOTIDE SEQUENCE [LARGE SCALE GENOMIC DNA]</scope>
    <source>
        <strain evidence="2 3">V144</strain>
    </source>
</reference>
<keyword evidence="1" id="KW-1133">Transmembrane helix</keyword>
<sequence length="174" mass="19591">MITETSNLMAIFGIAITLSAYLSAIRLLAIQKMNEIPGDDPKAASKKWEIRKKLGWLTLADLPMVLSAFILGIYLLWNVLGFNQLWNKQFHQIDPLPWLLSTSLWLFLIAGTVMVLLHVVAWFKTCSELLKGNETTDKKAEVQVTTQKKETVVKLEAPESEIEVKESSSEVSET</sequence>
<feature type="transmembrane region" description="Helical" evidence="1">
    <location>
        <begin position="6"/>
        <end position="29"/>
    </location>
</feature>
<name>A0A517VZ04_9PLAN</name>
<organism evidence="2 3">
    <name type="scientific">Gimesia aquarii</name>
    <dbReference type="NCBI Taxonomy" id="2527964"/>
    <lineage>
        <taxon>Bacteria</taxon>
        <taxon>Pseudomonadati</taxon>
        <taxon>Planctomycetota</taxon>
        <taxon>Planctomycetia</taxon>
        <taxon>Planctomycetales</taxon>
        <taxon>Planctomycetaceae</taxon>
        <taxon>Gimesia</taxon>
    </lineage>
</organism>
<keyword evidence="1" id="KW-0812">Transmembrane</keyword>
<feature type="transmembrane region" description="Helical" evidence="1">
    <location>
        <begin position="54"/>
        <end position="77"/>
    </location>
</feature>
<evidence type="ECO:0000256" key="1">
    <source>
        <dbReference type="SAM" id="Phobius"/>
    </source>
</evidence>